<dbReference type="SUPFAM" id="SSF50939">
    <property type="entry name" value="Sialidases"/>
    <property type="match status" value="1"/>
</dbReference>
<comment type="similarity">
    <text evidence="2">Belongs to the glycosyl hydrolase 33 family.</text>
</comment>
<comment type="caution">
    <text evidence="6">The sequence shown here is derived from an EMBL/GenBank/DDBJ whole genome shotgun (WGS) entry which is preliminary data.</text>
</comment>
<dbReference type="EMBL" id="ADEG01000110">
    <property type="protein sequence ID" value="EFA90955.1"/>
    <property type="molecule type" value="Genomic_DNA"/>
</dbReference>
<dbReference type="PANTHER" id="PTHR10628:SF30">
    <property type="entry name" value="EXO-ALPHA-SIALIDASE"/>
    <property type="match status" value="1"/>
</dbReference>
<dbReference type="PROSITE" id="PS51257">
    <property type="entry name" value="PROKAR_LIPOPROTEIN"/>
    <property type="match status" value="1"/>
</dbReference>
<dbReference type="AlphaFoldDB" id="D1W905"/>
<evidence type="ECO:0000256" key="1">
    <source>
        <dbReference type="ARBA" id="ARBA00000427"/>
    </source>
</evidence>
<sequence length="375" mass="41726">MKMKTIKIIITSLVYLCLTTSCYNEDPSIADLPVMTGKPYSIHSDGYAFFRIPSMVITKNGTILAFAEGRVNSVADQGDIDIVLKRSTDRGKTWSNIIKVKDDGKNRCRNQVPIYLPESNRILLVSCWDSEDVKGIQICVTHSDDEGLTWSAEKKITSSVMFDNDRWYATGPCHGIVKQFEPHKGRIIVPCNHHLKNQPQGRSHVIYSDDGGETWHIGGIVDKFNTNESSVTELSNGNLLLDMRNQDAKSQNNKRYRIHAISTDGGESWGPSYQSTLLDPICQGSILYAGTGDNGMGRILFSNPNSITRRNNNTLQMSEDDGKTWTKSFSYTGSDFGGYSDISMFPEGTVGVLYEFGFKNIGGIAFQEVNLSQLK</sequence>
<dbReference type="GO" id="GO:0004308">
    <property type="term" value="F:exo-alpha-sialidase activity"/>
    <property type="evidence" value="ECO:0007669"/>
    <property type="project" value="UniProtKB-EC"/>
</dbReference>
<accession>D1W905</accession>
<reference evidence="6 7" key="1">
    <citation type="submission" date="2009-12" db="EMBL/GenBank/DDBJ databases">
        <title>Genome Sequence of Prevotella buccalis ATCC 35310.</title>
        <authorList>
            <person name="Durkin A.S."/>
            <person name="Madupu R."/>
            <person name="Torralba M."/>
            <person name="Methe B."/>
            <person name="Sutton G."/>
            <person name="Strausberg R.L."/>
            <person name="Nelson K.E."/>
        </authorList>
    </citation>
    <scope>NUCLEOTIDE SEQUENCE [LARGE SCALE GENOMIC DNA]</scope>
    <source>
        <strain evidence="6 7">ATCC 35310</strain>
    </source>
</reference>
<gene>
    <name evidence="6" type="ORF">HMPREF0650_0183</name>
</gene>
<evidence type="ECO:0000256" key="2">
    <source>
        <dbReference type="ARBA" id="ARBA00009348"/>
    </source>
</evidence>
<comment type="catalytic activity">
    <reaction evidence="1">
        <text>Hydrolysis of alpha-(2-&gt;3)-, alpha-(2-&gt;6)-, alpha-(2-&gt;8)- glycosidic linkages of terminal sialic acid residues in oligosaccharides, glycoproteins, glycolipids, colominic acid and synthetic substrates.</text>
        <dbReference type="EC" id="3.2.1.18"/>
    </reaction>
</comment>
<dbReference type="GO" id="GO:0006689">
    <property type="term" value="P:ganglioside catabolic process"/>
    <property type="evidence" value="ECO:0007669"/>
    <property type="project" value="TreeGrafter"/>
</dbReference>
<protein>
    <recommendedName>
        <fullName evidence="3">exo-alpha-sialidase</fullName>
        <ecNumber evidence="3">3.2.1.18</ecNumber>
    </recommendedName>
</protein>
<feature type="signal peptide" evidence="4">
    <location>
        <begin position="1"/>
        <end position="23"/>
    </location>
</feature>
<dbReference type="GO" id="GO:0016020">
    <property type="term" value="C:membrane"/>
    <property type="evidence" value="ECO:0007669"/>
    <property type="project" value="TreeGrafter"/>
</dbReference>
<proteinExistence type="inferred from homology"/>
<dbReference type="STRING" id="679190.HMPREF0650_0183"/>
<organism evidence="6 7">
    <name type="scientific">Hoylesella buccalis ATCC 35310</name>
    <dbReference type="NCBI Taxonomy" id="679190"/>
    <lineage>
        <taxon>Bacteria</taxon>
        <taxon>Pseudomonadati</taxon>
        <taxon>Bacteroidota</taxon>
        <taxon>Bacteroidia</taxon>
        <taxon>Bacteroidales</taxon>
        <taxon>Prevotellaceae</taxon>
        <taxon>Hoylesella</taxon>
    </lineage>
</organism>
<dbReference type="Gene3D" id="2.120.10.10">
    <property type="match status" value="1"/>
</dbReference>
<dbReference type="InterPro" id="IPR011040">
    <property type="entry name" value="Sialidase"/>
</dbReference>
<dbReference type="PANTHER" id="PTHR10628">
    <property type="entry name" value="SIALIDASE"/>
    <property type="match status" value="1"/>
</dbReference>
<evidence type="ECO:0000313" key="7">
    <source>
        <dbReference type="Proteomes" id="UP000005283"/>
    </source>
</evidence>
<name>D1W905_9BACT</name>
<dbReference type="InterPro" id="IPR036278">
    <property type="entry name" value="Sialidase_sf"/>
</dbReference>
<feature type="chain" id="PRO_5003027763" description="exo-alpha-sialidase" evidence="4">
    <location>
        <begin position="24"/>
        <end position="375"/>
    </location>
</feature>
<evidence type="ECO:0000259" key="5">
    <source>
        <dbReference type="Pfam" id="PF13088"/>
    </source>
</evidence>
<dbReference type="CDD" id="cd15482">
    <property type="entry name" value="Sialidase_non-viral"/>
    <property type="match status" value="1"/>
</dbReference>
<evidence type="ECO:0000313" key="6">
    <source>
        <dbReference type="EMBL" id="EFA90955.1"/>
    </source>
</evidence>
<keyword evidence="4" id="KW-0732">Signal</keyword>
<dbReference type="GO" id="GO:0005737">
    <property type="term" value="C:cytoplasm"/>
    <property type="evidence" value="ECO:0007669"/>
    <property type="project" value="TreeGrafter"/>
</dbReference>
<dbReference type="Proteomes" id="UP000005283">
    <property type="component" value="Unassembled WGS sequence"/>
</dbReference>
<dbReference type="eggNOG" id="COG4409">
    <property type="taxonomic scope" value="Bacteria"/>
</dbReference>
<evidence type="ECO:0000256" key="3">
    <source>
        <dbReference type="ARBA" id="ARBA00012733"/>
    </source>
</evidence>
<dbReference type="Pfam" id="PF13088">
    <property type="entry name" value="BNR_2"/>
    <property type="match status" value="1"/>
</dbReference>
<dbReference type="InterPro" id="IPR026856">
    <property type="entry name" value="Sialidase_fam"/>
</dbReference>
<evidence type="ECO:0000256" key="4">
    <source>
        <dbReference type="SAM" id="SignalP"/>
    </source>
</evidence>
<feature type="domain" description="Sialidase" evidence="5">
    <location>
        <begin position="61"/>
        <end position="350"/>
    </location>
</feature>
<dbReference type="EC" id="3.2.1.18" evidence="3"/>
<dbReference type="GO" id="GO:0009313">
    <property type="term" value="P:oligosaccharide catabolic process"/>
    <property type="evidence" value="ECO:0007669"/>
    <property type="project" value="TreeGrafter"/>
</dbReference>
<keyword evidence="7" id="KW-1185">Reference proteome</keyword>